<dbReference type="RefSeq" id="XP_012770314.1">
    <property type="nucleotide sequence ID" value="XM_012914860.1"/>
</dbReference>
<keyword evidence="1" id="KW-1133">Transmembrane helix</keyword>
<organism evidence="2">
    <name type="scientific">Babesia bigemina</name>
    <dbReference type="NCBI Taxonomy" id="5866"/>
    <lineage>
        <taxon>Eukaryota</taxon>
        <taxon>Sar</taxon>
        <taxon>Alveolata</taxon>
        <taxon>Apicomplexa</taxon>
        <taxon>Aconoidasida</taxon>
        <taxon>Piroplasmida</taxon>
        <taxon>Babesiidae</taxon>
        <taxon>Babesia</taxon>
    </lineage>
</organism>
<evidence type="ECO:0000313" key="2">
    <source>
        <dbReference type="EMBL" id="CDR71364.1"/>
    </source>
</evidence>
<feature type="transmembrane region" description="Helical" evidence="1">
    <location>
        <begin position="1464"/>
        <end position="1487"/>
    </location>
</feature>
<accession>A0A061BIQ3</accession>
<gene>
    <name evidence="2" type="ORF">BBBOND_0000050</name>
</gene>
<keyword evidence="1" id="KW-0472">Membrane</keyword>
<dbReference type="EMBL" id="LK054816">
    <property type="protein sequence ID" value="CDR71364.1"/>
    <property type="molecule type" value="Genomic_DNA"/>
</dbReference>
<name>A0A061BIQ3_BABBI</name>
<reference evidence="2" key="2">
    <citation type="submission" date="2014-06" db="EMBL/GenBank/DDBJ databases">
        <authorList>
            <person name="Aslett M."/>
            <person name="De Silva Nishadi"/>
        </authorList>
    </citation>
    <scope>NUCLEOTIDE SEQUENCE</scope>
    <source>
        <strain evidence="2">Bond</strain>
    </source>
</reference>
<sequence length="1526" mass="171566">MGFLSGVLSNIKEHLGQHKDTLNNAINILNTNKHAGKKGFNAAIGSVVEGVRGYNERVKRSNENVKTITSKLLKYVTHGGNFNRDFNGIRVDDVAGSPEVKDAQVTKVEKLVKECRQNAREFGKNIRRAHEDVADLNPQLRQNIERVKINIAHESKKLEDIHAKQQRGLEATEKIIKETLHGLNCNVNEKIKIDVEKLVADLKEKISVIVKNLDSINEKLKQCINGLTDWITKADMVVEESYKLVQEILNALKDDNSDTNPYKIKDVADKLKVEAGVLHGQFEAAKSEYDKVFTLIKGKDGDGEDKDCVMKKLNEVQSKVKEPQQLEKWKEGDWNLSLQIEKLMSKIKQNVEGYVGELVDSLKVAATAAVAMDGQTPGLNALGGTALGKIRHVGGLLETANEKHGDPTLGKNLERFFTNIQAAVSTWEGENPPASKIYIQTLQAVKEALSNKTAAVNSEFVELLIGAAITGEANLQTEIDEIVIQHLQPLNDEVEKFATFAEESKQGVIDYAQNLTKHLRALSDDIMKALTTDDEKEVNDRLRGRLNDLKQKISKDKPNITDSLQALQGRLDTLHSDVKAEPITKLRYLLNTYADHVRDKYVKQTQEQVNQQVKRAVYTITQQARKQYVSFVSDMLTLFSTKVAEELTGLPQEMDHDLVIGLHGFMHRFEYTFNPNFSGYAANPPETLHDLSSKFSHSINYFVQELKTQNNLDADVARLSSPFSAVSRLFNDLNTSHHFDHTFSQNISDLVSKLEHCAPKQFGDLSNAMLDVLKSGLHGLAGELSKAYVSVYDGASNINWEQENNPETTYCAKIFLTAFSTIYDAVHDLRINCNSLKGHQIHSTSDLGRLFLRHGFRVSESDKQHWELQNKDVINGEYVANRLSFRVTGAKDNDHLKQCESNERKSNVLFNLFDILKCILYHIDKYNEACHIAILPKPRTPCTVFEMLVWLSGLTYTSAYQALLSDGFTNVLDNPDTPLAGDGEITVFDIEKSYLEAHPQKITYKNICKVLDYLCSKSYDLLTTVVGHGDAATFYACDYSNNTLNLYYPSSGEDCLQMLLDFLRRILQPLRFLFERCSVADKNYGWADCHYGRDVPTTKSHCNIKPTDEAACLPNCQPNCKPNCQPTSPLMNYLSDSLLGYLPHRLESVGCKSKCSTCPSTSRLGMPCVTPLGFRAFSGSTKTGRQLGEMIREFLGSGVVSSLFGLSPTPPKTLPEHFGFGLSLVNKWVNVKSYLNNVGIKPVSQTKIEASIQKLSIKLYTDTGNLTNALRDAYGNSQHEHRHLNHLEVYADVSSLCMTRSCEDSYMRCAPYLSTLCSDTYQYLAHKNFATYLTWAVYLPWDFWTQLNNLCNAFKNIFCQDWGCHTCLRADKCKRGQHGLVEQKEGEPAKPHCKCPSMVQCKGVSATLYQFGFCFGNAATLNNETSAKKCSDFCSQLDRVLKSEYFKKLFTECDNFIWTIREPFTYLVLALWSLSLFYLICVMVGRLDVLHIRSHLRIPSSHKITAQSLLTTAQVGRLAKISYLQP</sequence>
<evidence type="ECO:0008006" key="3">
    <source>
        <dbReference type="Google" id="ProtNLM"/>
    </source>
</evidence>
<keyword evidence="1" id="KW-0812">Transmembrane</keyword>
<dbReference type="VEuPathDB" id="PiroplasmaDB:BBBOND_0000050"/>
<reference evidence="2" key="1">
    <citation type="journal article" date="2014" name="Nucleic Acids Res.">
        <title>The evolutionary dynamics of variant antigen genes in Babesia reveal a history of genomic innovation underlying host-parasite interaction.</title>
        <authorList>
            <person name="Jackson A.P."/>
            <person name="Otto T.D."/>
            <person name="Darby A."/>
            <person name="Ramaprasad A."/>
            <person name="Xia D."/>
            <person name="Echaide I.E."/>
            <person name="Farber M."/>
            <person name="Gahlot S."/>
            <person name="Gamble J."/>
            <person name="Gupta D."/>
            <person name="Gupta Y."/>
            <person name="Jackson L."/>
            <person name="Malandrin L."/>
            <person name="Malas T.B."/>
            <person name="Moussa E."/>
            <person name="Nair M."/>
            <person name="Reid AJ."/>
            <person name="Sanders M."/>
            <person name="Sharma J."/>
            <person name="Tracey A."/>
            <person name="Quail M.A."/>
            <person name="Weir W."/>
            <person name="Wastling J.M."/>
            <person name="Hall N."/>
            <person name="Willadsen P."/>
            <person name="Lingelbach K."/>
            <person name="Shiels B."/>
            <person name="Tait A."/>
            <person name="Berriman M."/>
            <person name="Allred D.R."/>
            <person name="Pain A."/>
        </authorList>
    </citation>
    <scope>NUCLEOTIDE SEQUENCE</scope>
    <source>
        <strain evidence="2">Bond</strain>
    </source>
</reference>
<protein>
    <recommendedName>
        <fullName evidence="3">C3H1-type domain-containing protein</fullName>
    </recommendedName>
</protein>
<evidence type="ECO:0000256" key="1">
    <source>
        <dbReference type="SAM" id="Phobius"/>
    </source>
</evidence>
<proteinExistence type="predicted"/>
<dbReference type="KEGG" id="bbig:BBBOND_0000050"/>
<dbReference type="OrthoDB" id="5792673at2759"/>
<dbReference type="GeneID" id="24561590"/>